<dbReference type="Proteomes" id="UP000592216">
    <property type="component" value="Unassembled WGS sequence"/>
</dbReference>
<feature type="compositionally biased region" description="Basic and acidic residues" evidence="1">
    <location>
        <begin position="522"/>
        <end position="533"/>
    </location>
</feature>
<comment type="caution">
    <text evidence="2">The sequence shown here is derived from an EMBL/GenBank/DDBJ whole genome shotgun (WGS) entry which is preliminary data.</text>
</comment>
<protein>
    <submittedName>
        <fullName evidence="2">Uncharacterized protein</fullName>
    </submittedName>
</protein>
<dbReference type="RefSeq" id="WP_177159035.1">
    <property type="nucleotide sequence ID" value="NZ_JABCJE010000016.1"/>
</dbReference>
<accession>A0A850Q9B0</accession>
<gene>
    <name evidence="2" type="ORF">HJ536_19245</name>
</gene>
<dbReference type="EMBL" id="JABCJE010000016">
    <property type="protein sequence ID" value="NVO25494.1"/>
    <property type="molecule type" value="Genomic_DNA"/>
</dbReference>
<feature type="compositionally biased region" description="Basic and acidic residues" evidence="1">
    <location>
        <begin position="442"/>
        <end position="475"/>
    </location>
</feature>
<reference evidence="2 3" key="1">
    <citation type="submission" date="2020-04" db="EMBL/GenBank/DDBJ databases">
        <title>Donghicola sp., a member of the Rhodobacteraceae family isolated from mangrove forest in Thailand.</title>
        <authorList>
            <person name="Charoenyingcharoen P."/>
            <person name="Yukphan P."/>
        </authorList>
    </citation>
    <scope>NUCLEOTIDE SEQUENCE [LARGE SCALE GENOMIC DNA]</scope>
    <source>
        <strain evidence="2 3">B5-SW-15</strain>
    </source>
</reference>
<sequence>MMCGWKDGWENDPQARGMMSYFLSPTHRKQVGEIYQETRRDPVPELLIGDPDQMAAFLRHQRVNKKFSVLVLTFEKDDVNTTDFNLGVGGAREAIGRVLSMVLAVSYAGVPERSRPPVLIGTHTHTGRLELNCILPRSVLAGHGRWMGFNPKPPRKLFGDLWDDVVRCVNARFGWADPFDPARAQLVKLPNWRQKQRAEAKRTGVHLEEDLGERIARRAQILATTSSFSGRDELLNAMSGWLRKEGIVVAGKSSKTVAFRLRVDHRSVPVKLGGILFARLPYPDFGEAASPPDMPKLAKSVNSNAADVISGNIDKYGKNIWPVHRFDIEEIFEGPPLPIPTRHVLAAQGRCSKNSIYNKAFVARRLEALLLKCAQWIEENRFMHMLVAGLNEGPLQVLEASKREWNIFNAKHNRSAADPAAGCLSEAAIPDRLSGETSGGARGEHTQRTASGNDHDSFPDFGADRAGAKDARARDGVGAAAGPTRRPDEPDDRFSERPERLSFQRPERGSRGLLIRRWLHSSPRDIASHQLER</sequence>
<feature type="region of interest" description="Disordered" evidence="1">
    <location>
        <begin position="431"/>
        <end position="533"/>
    </location>
</feature>
<feature type="compositionally biased region" description="Basic and acidic residues" evidence="1">
    <location>
        <begin position="485"/>
        <end position="510"/>
    </location>
</feature>
<evidence type="ECO:0000313" key="2">
    <source>
        <dbReference type="EMBL" id="NVO25494.1"/>
    </source>
</evidence>
<proteinExistence type="predicted"/>
<evidence type="ECO:0000313" key="3">
    <source>
        <dbReference type="Proteomes" id="UP000592216"/>
    </source>
</evidence>
<dbReference type="AlphaFoldDB" id="A0A850Q9B0"/>
<name>A0A850Q9B0_9RHOB</name>
<organism evidence="2 3">
    <name type="scientific">Donghicola mangrovi</name>
    <dbReference type="NCBI Taxonomy" id="2729614"/>
    <lineage>
        <taxon>Bacteria</taxon>
        <taxon>Pseudomonadati</taxon>
        <taxon>Pseudomonadota</taxon>
        <taxon>Alphaproteobacteria</taxon>
        <taxon>Rhodobacterales</taxon>
        <taxon>Roseobacteraceae</taxon>
        <taxon>Donghicola</taxon>
    </lineage>
</organism>
<evidence type="ECO:0000256" key="1">
    <source>
        <dbReference type="SAM" id="MobiDB-lite"/>
    </source>
</evidence>